<dbReference type="Proteomes" id="UP001281147">
    <property type="component" value="Unassembled WGS sequence"/>
</dbReference>
<sequence>MSRSYAARSPVIFTTGLQLSTATPGIQQFGSMARLLFGGASRFLIRTSSAPVDPVSSSQSPASSHSVSADPLPSSLAAYPSESAPISSATPYPVSSETQDSTPGYQTTKKQTTCTDEDGKPTGYPHKPTTLIPVTKLNKPENSYPTSPSHPDRPDHYPQRPGKYDPSKSEHGDEDNEDVNDDGEHGSSWSSWWKHYQNEMSGKHQGKPQHQVDPYHYDVNDDGEHGSPWTWWKSRHHGKPGKHHGKTQHAGKSRKHHDKPSHDDEQQDWHPEQPPYENESPENDNHRDNIPTHAYAQEHSATQGDALEEHGHSWWFDFWHKITEWVSQNGKGKQSGEHKPSNNSNGKRPHGGSTRPRPAYSGGEPPVYEKPDGGYTYSAPAYPYPTVVYSYAPSSTSSVPYPYTYAPASSSTAVTYSYAPGSSSTAAASPSSYAADPAVSSYAIPTPSSYPSS</sequence>
<protein>
    <submittedName>
        <fullName evidence="1">Uncharacterized protein</fullName>
    </submittedName>
</protein>
<reference evidence="1" key="1">
    <citation type="submission" date="2023-07" db="EMBL/GenBank/DDBJ databases">
        <title>Black Yeasts Isolated from many extreme environments.</title>
        <authorList>
            <person name="Coleine C."/>
            <person name="Stajich J.E."/>
            <person name="Selbmann L."/>
        </authorList>
    </citation>
    <scope>NUCLEOTIDE SEQUENCE</scope>
    <source>
        <strain evidence="1">CCFEE 5714</strain>
    </source>
</reference>
<comment type="caution">
    <text evidence="1">The sequence shown here is derived from an EMBL/GenBank/DDBJ whole genome shotgun (WGS) entry which is preliminary data.</text>
</comment>
<keyword evidence="2" id="KW-1185">Reference proteome</keyword>
<accession>A0ACC3MBE8</accession>
<organism evidence="1 2">
    <name type="scientific">Vermiconidia calcicola</name>
    <dbReference type="NCBI Taxonomy" id="1690605"/>
    <lineage>
        <taxon>Eukaryota</taxon>
        <taxon>Fungi</taxon>
        <taxon>Dikarya</taxon>
        <taxon>Ascomycota</taxon>
        <taxon>Pezizomycotina</taxon>
        <taxon>Dothideomycetes</taxon>
        <taxon>Dothideomycetidae</taxon>
        <taxon>Mycosphaerellales</taxon>
        <taxon>Extremaceae</taxon>
        <taxon>Vermiconidia</taxon>
    </lineage>
</organism>
<name>A0ACC3MBE8_9PEZI</name>
<proteinExistence type="predicted"/>
<dbReference type="EMBL" id="JAUTXU010000354">
    <property type="protein sequence ID" value="KAK3683256.1"/>
    <property type="molecule type" value="Genomic_DNA"/>
</dbReference>
<evidence type="ECO:0000313" key="2">
    <source>
        <dbReference type="Proteomes" id="UP001281147"/>
    </source>
</evidence>
<evidence type="ECO:0000313" key="1">
    <source>
        <dbReference type="EMBL" id="KAK3683256.1"/>
    </source>
</evidence>
<gene>
    <name evidence="1" type="ORF">LTR37_020399</name>
</gene>